<evidence type="ECO:0000256" key="1">
    <source>
        <dbReference type="SAM" id="Coils"/>
    </source>
</evidence>
<dbReference type="GeneID" id="106466576"/>
<evidence type="ECO:0000313" key="4">
    <source>
        <dbReference type="RefSeq" id="XP_022251075.1"/>
    </source>
</evidence>
<reference evidence="4" key="1">
    <citation type="submission" date="2025-08" db="UniProtKB">
        <authorList>
            <consortium name="RefSeq"/>
        </authorList>
    </citation>
    <scope>IDENTIFICATION</scope>
    <source>
        <tissue evidence="4">Muscle</tissue>
    </source>
</reference>
<gene>
    <name evidence="4" type="primary">LOC106466576</name>
</gene>
<feature type="coiled-coil region" evidence="1">
    <location>
        <begin position="73"/>
        <end position="208"/>
    </location>
</feature>
<name>A0ABM1T5B9_LIMPO</name>
<feature type="region of interest" description="Disordered" evidence="2">
    <location>
        <begin position="788"/>
        <end position="844"/>
    </location>
</feature>
<accession>A0ABM1T5B9</accession>
<organism evidence="3 4">
    <name type="scientific">Limulus polyphemus</name>
    <name type="common">Atlantic horseshoe crab</name>
    <dbReference type="NCBI Taxonomy" id="6850"/>
    <lineage>
        <taxon>Eukaryota</taxon>
        <taxon>Metazoa</taxon>
        <taxon>Ecdysozoa</taxon>
        <taxon>Arthropoda</taxon>
        <taxon>Chelicerata</taxon>
        <taxon>Merostomata</taxon>
        <taxon>Xiphosura</taxon>
        <taxon>Limulidae</taxon>
        <taxon>Limulus</taxon>
    </lineage>
</organism>
<evidence type="ECO:0000313" key="3">
    <source>
        <dbReference type="Proteomes" id="UP000694941"/>
    </source>
</evidence>
<evidence type="ECO:0000256" key="2">
    <source>
        <dbReference type="SAM" id="MobiDB-lite"/>
    </source>
</evidence>
<keyword evidence="3" id="KW-1185">Reference proteome</keyword>
<keyword evidence="1" id="KW-0175">Coiled coil</keyword>
<feature type="compositionally biased region" description="Basic and acidic residues" evidence="2">
    <location>
        <begin position="803"/>
        <end position="819"/>
    </location>
</feature>
<proteinExistence type="predicted"/>
<dbReference type="Proteomes" id="UP000694941">
    <property type="component" value="Unplaced"/>
</dbReference>
<sequence length="844" mass="96355">MVTVSPSITGTSSGGLDYKESNWLKELPSPMRFQDQSDNKCNKLFHIYSVASVFSYFTVAEAVQLNERLTGVNHQQNTRIREVQNENFNLSREVIELRMELKQKNFPKPLYPEAQTENLKLKIQTQKIQEEMKHLKELLKVDREENEKTVVALKRANEMMQEYLELMKQAEEEKDAIKMELKQANIEIQKLQEDFVNQEIKLHKAEENHQDVVKQWRMKELMKDDKCNKDTQTNSPEGKIGVGTQTMLSSSKLHLVQPISEDARKMNKNSSKEDQKKNIITEIEVADETFKCLTTDTNEETKIMQSNICTDNSVISQGVQKHQDNMCVLLHQISNCSPKSKYNDFQEVKANDFMWNEESSQLQDQQEAGFNIQKFEDNKEAVNIQPKNNKAIAISFKSVEKNDKSYLCSTVVYGSDNCVMNKPIQELHDNRKTDEKISSSSNVECQFKTENSVSTCSRSVKDTVMNDKWILKNMNIEPEEIIALSDHSLKNNEISGIDRTFSTLNQKSLSQIDNKENIIGQKGASQHWVQSEPLLLSYSDTSFVSSFPKFFNNELSCEKPKTSIFHETVTQYTQKKQALTVTDKNSLQTSYSNTKSSSSMSLKLSCQVCTRPTSTYSNTSLKLTAETTKSSCVTEKNHNKMHSFHVISQLNDKGNYEIAHISDSVSNCYTTSLATTAAKNNCFTENSPVSSSKLLVTQKVEKETVSSKDNTLKLSFQDPDMTINYKDEPFVLDISKKREFIQQKILQDRTTDNHEKITVLVSTDSYIKEDSTTSKGLIQSVALTEPSNIQQKEPSKDVLSLTHGEKMSSNEKEKSKCVELHQVQSTHTTKQDTWEPPFKKPKTL</sequence>
<protein>
    <submittedName>
        <fullName evidence="4">Centrosomal protein of 162 kDa-like</fullName>
    </submittedName>
</protein>
<dbReference type="RefSeq" id="XP_022251075.1">
    <property type="nucleotide sequence ID" value="XM_022395367.1"/>
</dbReference>